<organism evidence="2 3">
    <name type="scientific">Kineococcus gynurae</name>
    <dbReference type="NCBI Taxonomy" id="452979"/>
    <lineage>
        <taxon>Bacteria</taxon>
        <taxon>Bacillati</taxon>
        <taxon>Actinomycetota</taxon>
        <taxon>Actinomycetes</taxon>
        <taxon>Kineosporiales</taxon>
        <taxon>Kineosporiaceae</taxon>
        <taxon>Kineococcus</taxon>
    </lineage>
</organism>
<name>A0ABV5LPM1_9ACTN</name>
<accession>A0ABV5LPM1</accession>
<keyword evidence="3" id="KW-1185">Reference proteome</keyword>
<protein>
    <submittedName>
        <fullName evidence="2">Uncharacterized protein</fullName>
    </submittedName>
</protein>
<gene>
    <name evidence="2" type="ORF">ACFFVI_03280</name>
</gene>
<feature type="region of interest" description="Disordered" evidence="1">
    <location>
        <begin position="93"/>
        <end position="138"/>
    </location>
</feature>
<reference evidence="2 3" key="1">
    <citation type="submission" date="2024-09" db="EMBL/GenBank/DDBJ databases">
        <authorList>
            <person name="Sun Q."/>
            <person name="Mori K."/>
        </authorList>
    </citation>
    <scope>NUCLEOTIDE SEQUENCE [LARGE SCALE GENOMIC DNA]</scope>
    <source>
        <strain evidence="2 3">TISTR 1856</strain>
    </source>
</reference>
<evidence type="ECO:0000313" key="2">
    <source>
        <dbReference type="EMBL" id="MFB9375983.1"/>
    </source>
</evidence>
<comment type="caution">
    <text evidence="2">The sequence shown here is derived from an EMBL/GenBank/DDBJ whole genome shotgun (WGS) entry which is preliminary data.</text>
</comment>
<proteinExistence type="predicted"/>
<evidence type="ECO:0000256" key="1">
    <source>
        <dbReference type="SAM" id="MobiDB-lite"/>
    </source>
</evidence>
<dbReference type="Proteomes" id="UP001589748">
    <property type="component" value="Unassembled WGS sequence"/>
</dbReference>
<dbReference type="EMBL" id="JBHMDM010000001">
    <property type="protein sequence ID" value="MFB9375983.1"/>
    <property type="molecule type" value="Genomic_DNA"/>
</dbReference>
<sequence length="138" mass="14164">MDASPDRHRPEHRDGLDDLTVWRIDAPLGLLLVGAGVATAIDAATRRAGGSGVLRWAGQGTVGLTLINAGLSVFGEAVKRRAVHETKALLADAATGPGTDDDAGTHPLDGRAPARVVDLSGRPGPAGRRPGRGGHSSW</sequence>
<dbReference type="RefSeq" id="WP_380139576.1">
    <property type="nucleotide sequence ID" value="NZ_JBHLUI010000012.1"/>
</dbReference>
<evidence type="ECO:0000313" key="3">
    <source>
        <dbReference type="Proteomes" id="UP001589748"/>
    </source>
</evidence>